<dbReference type="EMBL" id="BDFE01000004">
    <property type="protein sequence ID" value="GAU07572.1"/>
    <property type="molecule type" value="Genomic_DNA"/>
</dbReference>
<dbReference type="STRING" id="1592317.DPF_0262"/>
<dbReference type="SUPFAM" id="SSF53067">
    <property type="entry name" value="Actin-like ATPase domain"/>
    <property type="match status" value="1"/>
</dbReference>
<feature type="domain" description="Gcp-like" evidence="1">
    <location>
        <begin position="40"/>
        <end position="128"/>
    </location>
</feature>
<accession>A0A194ABP0</accession>
<proteinExistence type="predicted"/>
<evidence type="ECO:0000313" key="3">
    <source>
        <dbReference type="Proteomes" id="UP000095200"/>
    </source>
</evidence>
<evidence type="ECO:0000313" key="2">
    <source>
        <dbReference type="EMBL" id="GAU07572.1"/>
    </source>
</evidence>
<sequence length="246" mass="26401">MTTRPILAINGTEELLQVVIGTDTTLLFCSGINGPGRTMRHLLPMIDEGLSRLGLNLADCRGIACTRGPGSFTGIRVVLATIEGMSRASGVPIAGLDYLPLLAGDLMAHWHGEAWVLTYARKNQVYMQGFSMPETTPLGPARACSHDQAADMLCARPGKVLVGGSGITKNQTFFNARLASSAIHMAQRDVLSSHALLSAACKEDFTRESIPPLYLRASDAEDNLAAIARKRGISLDDARQRIPSQE</sequence>
<dbReference type="GO" id="GO:0002949">
    <property type="term" value="P:tRNA threonylcarbamoyladenosine modification"/>
    <property type="evidence" value="ECO:0007669"/>
    <property type="project" value="InterPro"/>
</dbReference>
<dbReference type="Proteomes" id="UP000095200">
    <property type="component" value="Unassembled WGS sequence"/>
</dbReference>
<dbReference type="AlphaFoldDB" id="A0A194ABP0"/>
<dbReference type="NCBIfam" id="TIGR03725">
    <property type="entry name" value="T6A_YeaZ"/>
    <property type="match status" value="1"/>
</dbReference>
<gene>
    <name evidence="2" type="ORF">DPF_0262</name>
</gene>
<protein>
    <submittedName>
        <fullName evidence="2">tRNA threonylcarbamoyladenosine biosynthesis protein TsaB</fullName>
    </submittedName>
</protein>
<evidence type="ECO:0000259" key="1">
    <source>
        <dbReference type="Pfam" id="PF00814"/>
    </source>
</evidence>
<reference evidence="3" key="1">
    <citation type="submission" date="2016-06" db="EMBL/GenBank/DDBJ databases">
        <title>Draft genome sequence of Desulfoplanes formicivorans strain Pf12B.</title>
        <authorList>
            <person name="Watanabe M."/>
            <person name="Kojima H."/>
            <person name="Fukui M."/>
        </authorList>
    </citation>
    <scope>NUCLEOTIDE SEQUENCE [LARGE SCALE GENOMIC DNA]</scope>
    <source>
        <strain evidence="3">Pf12B</strain>
    </source>
</reference>
<dbReference type="InterPro" id="IPR000905">
    <property type="entry name" value="Gcp-like_dom"/>
</dbReference>
<dbReference type="Pfam" id="PF00814">
    <property type="entry name" value="TsaD"/>
    <property type="match status" value="1"/>
</dbReference>
<name>A0A194ABP0_9BACT</name>
<keyword evidence="3" id="KW-1185">Reference proteome</keyword>
<comment type="caution">
    <text evidence="2">The sequence shown here is derived from an EMBL/GenBank/DDBJ whole genome shotgun (WGS) entry which is preliminary data.</text>
</comment>
<organism evidence="2 3">
    <name type="scientific">Desulfoplanes formicivorans</name>
    <dbReference type="NCBI Taxonomy" id="1592317"/>
    <lineage>
        <taxon>Bacteria</taxon>
        <taxon>Pseudomonadati</taxon>
        <taxon>Thermodesulfobacteriota</taxon>
        <taxon>Desulfovibrionia</taxon>
        <taxon>Desulfovibrionales</taxon>
        <taxon>Desulfoplanaceae</taxon>
        <taxon>Desulfoplanes</taxon>
    </lineage>
</organism>
<dbReference type="InterPro" id="IPR022496">
    <property type="entry name" value="T6A_TsaB"/>
</dbReference>
<dbReference type="InterPro" id="IPR043129">
    <property type="entry name" value="ATPase_NBD"/>
</dbReference>
<dbReference type="RefSeq" id="WP_069857066.1">
    <property type="nucleotide sequence ID" value="NZ_BDFE01000004.1"/>
</dbReference>
<dbReference type="Gene3D" id="3.30.420.40">
    <property type="match status" value="2"/>
</dbReference>